<comment type="subcellular location">
    <subcellularLocation>
        <location evidence="1">Cytoplasmic vesicle membrane</location>
    </subcellularLocation>
    <subcellularLocation>
        <location evidence="2">Membrane</location>
        <topology evidence="2">Single-pass membrane protein</topology>
    </subcellularLocation>
</comment>
<dbReference type="InParanoid" id="A0A674GQZ6"/>
<evidence type="ECO:0000256" key="5">
    <source>
        <dbReference type="ARBA" id="ARBA00022989"/>
    </source>
</evidence>
<name>A0A674GQZ6_TAEGU</name>
<evidence type="ECO:0000256" key="4">
    <source>
        <dbReference type="ARBA" id="ARBA00022692"/>
    </source>
</evidence>
<reference evidence="9" key="3">
    <citation type="submission" date="2025-09" db="UniProtKB">
        <authorList>
            <consortium name="Ensembl"/>
        </authorList>
    </citation>
    <scope>IDENTIFICATION</scope>
</reference>
<keyword evidence="5" id="KW-1133">Transmembrane helix</keyword>
<dbReference type="GO" id="GO:0030659">
    <property type="term" value="C:cytoplasmic vesicle membrane"/>
    <property type="evidence" value="ECO:0007669"/>
    <property type="project" value="UniProtKB-SubCell"/>
</dbReference>
<dbReference type="Proteomes" id="UP000007754">
    <property type="component" value="Chromosome 13"/>
</dbReference>
<organism evidence="9 10">
    <name type="scientific">Taeniopygia guttata</name>
    <name type="common">Zebra finch</name>
    <name type="synonym">Poephila guttata</name>
    <dbReference type="NCBI Taxonomy" id="59729"/>
    <lineage>
        <taxon>Eukaryota</taxon>
        <taxon>Metazoa</taxon>
        <taxon>Chordata</taxon>
        <taxon>Craniata</taxon>
        <taxon>Vertebrata</taxon>
        <taxon>Euteleostomi</taxon>
        <taxon>Archelosauria</taxon>
        <taxon>Archosauria</taxon>
        <taxon>Dinosauria</taxon>
        <taxon>Saurischia</taxon>
        <taxon>Theropoda</taxon>
        <taxon>Coelurosauria</taxon>
        <taxon>Aves</taxon>
        <taxon>Neognathae</taxon>
        <taxon>Neoaves</taxon>
        <taxon>Telluraves</taxon>
        <taxon>Australaves</taxon>
        <taxon>Passeriformes</taxon>
        <taxon>Passeroidea</taxon>
        <taxon>Estrildidae</taxon>
        <taxon>Estrildinae</taxon>
        <taxon>Taeniopygia</taxon>
    </lineage>
</organism>
<evidence type="ECO:0000256" key="3">
    <source>
        <dbReference type="ARBA" id="ARBA00007767"/>
    </source>
</evidence>
<dbReference type="AlphaFoldDB" id="A0A674GQZ6"/>
<protein>
    <submittedName>
        <fullName evidence="9">Uncharacterized protein</fullName>
    </submittedName>
</protein>
<keyword evidence="4" id="KW-0812">Transmembrane</keyword>
<dbReference type="InterPro" id="IPR009431">
    <property type="entry name" value="NSG"/>
</dbReference>
<comment type="similarity">
    <text evidence="3">Belongs to the NSG family.</text>
</comment>
<dbReference type="Pfam" id="PF06387">
    <property type="entry name" value="Calcyon"/>
    <property type="match status" value="1"/>
</dbReference>
<reference evidence="9 10" key="1">
    <citation type="journal article" date="2010" name="Nature">
        <title>The genome of a songbird.</title>
        <authorList>
            <person name="Warren W.C."/>
            <person name="Clayton D.F."/>
            <person name="Ellegren H."/>
            <person name="Arnold A.P."/>
            <person name="Hillier L.W."/>
            <person name="Kunstner A."/>
            <person name="Searle S."/>
            <person name="White S."/>
            <person name="Vilella A.J."/>
            <person name="Fairley S."/>
            <person name="Heger A."/>
            <person name="Kong L."/>
            <person name="Ponting C.P."/>
            <person name="Jarvis E.D."/>
            <person name="Mello C.V."/>
            <person name="Minx P."/>
            <person name="Lovell P."/>
            <person name="Velho T.A."/>
            <person name="Ferris M."/>
            <person name="Balakrishnan C.N."/>
            <person name="Sinha S."/>
            <person name="Blatti C."/>
            <person name="London S.E."/>
            <person name="Li Y."/>
            <person name="Lin Y.C."/>
            <person name="George J."/>
            <person name="Sweedler J."/>
            <person name="Southey B."/>
            <person name="Gunaratne P."/>
            <person name="Watson M."/>
            <person name="Nam K."/>
            <person name="Backstrom N."/>
            <person name="Smeds L."/>
            <person name="Nabholz B."/>
            <person name="Itoh Y."/>
            <person name="Whitney O."/>
            <person name="Pfenning A.R."/>
            <person name="Howard J."/>
            <person name="Volker M."/>
            <person name="Skinner B.M."/>
            <person name="Griffin D.K."/>
            <person name="Ye L."/>
            <person name="McLaren W.M."/>
            <person name="Flicek P."/>
            <person name="Quesada V."/>
            <person name="Velasco G."/>
            <person name="Lopez-Otin C."/>
            <person name="Puente X.S."/>
            <person name="Olender T."/>
            <person name="Lancet D."/>
            <person name="Smit A.F."/>
            <person name="Hubley R."/>
            <person name="Konkel M.K."/>
            <person name="Walker J.A."/>
            <person name="Batzer M.A."/>
            <person name="Gu W."/>
            <person name="Pollock D.D."/>
            <person name="Chen L."/>
            <person name="Cheng Z."/>
            <person name="Eichler E.E."/>
            <person name="Stapley J."/>
            <person name="Slate J."/>
            <person name="Ekblom R."/>
            <person name="Birkhead T."/>
            <person name="Burke T."/>
            <person name="Burt D."/>
            <person name="Scharff C."/>
            <person name="Adam I."/>
            <person name="Richard H."/>
            <person name="Sultan M."/>
            <person name="Soldatov A."/>
            <person name="Lehrach H."/>
            <person name="Edwards S.V."/>
            <person name="Yang S.P."/>
            <person name="Li X."/>
            <person name="Graves T."/>
            <person name="Fulton L."/>
            <person name="Nelson J."/>
            <person name="Chinwalla A."/>
            <person name="Hou S."/>
            <person name="Mardis E.R."/>
            <person name="Wilson R.K."/>
        </authorList>
    </citation>
    <scope>NUCLEOTIDE SEQUENCE [LARGE SCALE GENOMIC DNA]</scope>
</reference>
<reference evidence="9" key="2">
    <citation type="submission" date="2025-08" db="UniProtKB">
        <authorList>
            <consortium name="Ensembl"/>
        </authorList>
    </citation>
    <scope>IDENTIFICATION</scope>
</reference>
<keyword evidence="10" id="KW-1185">Reference proteome</keyword>
<keyword evidence="7" id="KW-0968">Cytoplasmic vesicle</keyword>
<evidence type="ECO:0000256" key="7">
    <source>
        <dbReference type="ARBA" id="ARBA00023329"/>
    </source>
</evidence>
<proteinExistence type="inferred from homology"/>
<evidence type="ECO:0000256" key="2">
    <source>
        <dbReference type="ARBA" id="ARBA00004167"/>
    </source>
</evidence>
<evidence type="ECO:0000256" key="8">
    <source>
        <dbReference type="SAM" id="MobiDB-lite"/>
    </source>
</evidence>
<feature type="compositionally biased region" description="Basic and acidic residues" evidence="8">
    <location>
        <begin position="8"/>
        <end position="19"/>
    </location>
</feature>
<evidence type="ECO:0000313" key="9">
    <source>
        <dbReference type="Ensembl" id="ENSTGUP00000024876.1"/>
    </source>
</evidence>
<accession>A0A674GQZ6</accession>
<sequence length="104" mass="11759">LLEMGENIESRGNREKSSEEGFQSSAPSTTPISQNGKLFPCPEKYLLIRSQEFQPDQKNRVTLTVKAILEVTSSTSDCSTERLCLFLKLSRNLHFLSCLEFLCI</sequence>
<feature type="region of interest" description="Disordered" evidence="8">
    <location>
        <begin position="1"/>
        <end position="37"/>
    </location>
</feature>
<dbReference type="Ensembl" id="ENSTGUT00000020456.1">
    <property type="protein sequence ID" value="ENSTGUP00000024876.1"/>
    <property type="gene ID" value="ENSTGUG00000021029.1"/>
</dbReference>
<evidence type="ECO:0000313" key="10">
    <source>
        <dbReference type="Proteomes" id="UP000007754"/>
    </source>
</evidence>
<dbReference type="GO" id="GO:0032051">
    <property type="term" value="F:clathrin light chain binding"/>
    <property type="evidence" value="ECO:0007669"/>
    <property type="project" value="InterPro"/>
</dbReference>
<keyword evidence="6" id="KW-0472">Membrane</keyword>
<evidence type="ECO:0000256" key="1">
    <source>
        <dbReference type="ARBA" id="ARBA00004156"/>
    </source>
</evidence>
<feature type="compositionally biased region" description="Polar residues" evidence="8">
    <location>
        <begin position="20"/>
        <end position="36"/>
    </location>
</feature>
<evidence type="ECO:0000256" key="6">
    <source>
        <dbReference type="ARBA" id="ARBA00023136"/>
    </source>
</evidence>
<dbReference type="GO" id="GO:0048268">
    <property type="term" value="P:clathrin coat assembly"/>
    <property type="evidence" value="ECO:0007669"/>
    <property type="project" value="InterPro"/>
</dbReference>